<dbReference type="RefSeq" id="WP_175488246.1">
    <property type="nucleotide sequence ID" value="NZ_FNHP01000004.1"/>
</dbReference>
<evidence type="ECO:0000313" key="2">
    <source>
        <dbReference type="EMBL" id="SDM28999.1"/>
    </source>
</evidence>
<organism evidence="2 3">
    <name type="scientific">Oryzisolibacter propanilivorax</name>
    <dbReference type="NCBI Taxonomy" id="1527607"/>
    <lineage>
        <taxon>Bacteria</taxon>
        <taxon>Pseudomonadati</taxon>
        <taxon>Pseudomonadota</taxon>
        <taxon>Betaproteobacteria</taxon>
        <taxon>Burkholderiales</taxon>
        <taxon>Comamonadaceae</taxon>
        <taxon>Oryzisolibacter</taxon>
    </lineage>
</organism>
<proteinExistence type="predicted"/>
<feature type="region of interest" description="Disordered" evidence="1">
    <location>
        <begin position="1"/>
        <end position="56"/>
    </location>
</feature>
<dbReference type="STRING" id="1527607.SAMN05428957_10428"/>
<reference evidence="3" key="1">
    <citation type="submission" date="2016-10" db="EMBL/GenBank/DDBJ databases">
        <authorList>
            <person name="Varghese N."/>
            <person name="Submissions S."/>
        </authorList>
    </citation>
    <scope>NUCLEOTIDE SEQUENCE [LARGE SCALE GENOMIC DNA]</scope>
    <source>
        <strain evidence="3">EPL6</strain>
    </source>
</reference>
<accession>A0A1G9S0H1</accession>
<evidence type="ECO:0000256" key="1">
    <source>
        <dbReference type="SAM" id="MobiDB-lite"/>
    </source>
</evidence>
<keyword evidence="3" id="KW-1185">Reference proteome</keyword>
<dbReference type="EMBL" id="FNHP01000004">
    <property type="protein sequence ID" value="SDM28999.1"/>
    <property type="molecule type" value="Genomic_DNA"/>
</dbReference>
<dbReference type="Proteomes" id="UP000198552">
    <property type="component" value="Unassembled WGS sequence"/>
</dbReference>
<feature type="compositionally biased region" description="Pro residues" evidence="1">
    <location>
        <begin position="14"/>
        <end position="56"/>
    </location>
</feature>
<sequence length="56" mass="5742">MSVEPGLVCETIPAPQPIPSPGSMPVPPVPWPGNVPVEDPPAAPVEPPVIDPPAHH</sequence>
<name>A0A1G9S0H1_9BURK</name>
<gene>
    <name evidence="2" type="ORF">SAMN05428957_10428</name>
</gene>
<evidence type="ECO:0000313" key="3">
    <source>
        <dbReference type="Proteomes" id="UP000198552"/>
    </source>
</evidence>
<dbReference type="AlphaFoldDB" id="A0A1G9S0H1"/>
<protein>
    <submittedName>
        <fullName evidence="2">Uncharacterized protein</fullName>
    </submittedName>
</protein>